<comment type="subcellular location">
    <subcellularLocation>
        <location evidence="15">Periplasm</location>
    </subcellularLocation>
</comment>
<evidence type="ECO:0000256" key="12">
    <source>
        <dbReference type="ARBA" id="ARBA00023063"/>
    </source>
</evidence>
<evidence type="ECO:0000256" key="9">
    <source>
        <dbReference type="ARBA" id="ARBA00023002"/>
    </source>
</evidence>
<dbReference type="Gene3D" id="3.40.228.10">
    <property type="entry name" value="Dimethylsulfoxide Reductase, domain 2"/>
    <property type="match status" value="1"/>
</dbReference>
<dbReference type="AlphaFoldDB" id="A0A2T3NYV5"/>
<dbReference type="SUPFAM" id="SSF50692">
    <property type="entry name" value="ADC-like"/>
    <property type="match status" value="1"/>
</dbReference>
<dbReference type="GO" id="GO:0042597">
    <property type="term" value="C:periplasmic space"/>
    <property type="evidence" value="ECO:0007669"/>
    <property type="project" value="UniProtKB-SubCell"/>
</dbReference>
<keyword evidence="2 15" id="KW-0813">Transport</keyword>
<feature type="chain" id="PRO_5015449250" description="Periplasmic nitrate reductase" evidence="16">
    <location>
        <begin position="30"/>
        <end position="830"/>
    </location>
</feature>
<feature type="binding site" evidence="15">
    <location>
        <begin position="245"/>
        <end position="249"/>
    </location>
    <ligand>
        <name>Mo-bis(molybdopterin guanine dinucleotide)</name>
        <dbReference type="ChEBI" id="CHEBI:60539"/>
    </ligand>
</feature>
<sequence>MNCSRRKFLKAQAAASAAAAAGVSIPVVASNVVTDAAVTQISWEKAPCRFCGTGCSVNVGVKDDKVVATHGDIKSPVNRGLNCVKGYFLSKIMYGEDRLTQPLLRMKDGKYDKEGDFTPISWDQAFDIMAEKWKATLKEKGPEGIGMFGSGQWTVYEGYAASKLMKAGFRSNNIEPNARHCMASAVVGFMRTFGIDEPMGCYDDIEEADAFVLWGSNMAEMHPILWTRVTDRRLSKPDVKVSVLSTFEHRSFELADIPIVFEPQTDLAILNFIANYIITNDKVNKDFIGKHVNFRRGATDIGYGLRPEVPLQQKAKNPDSGDSEPMSFDEFKEFVSEYTVEKVSEMSGVTKEKLVELAELYADPDTKVTSFWTMGFNQHTRGVWCNNLVYNIHLLTGKISTPGNSPFSLTGQPSACGTAREVGTFAHRLPADMVVANPEHRKVAEKIWKLPDGTIPEKVGAHAVLQSRMLKDGKINAYWIQVNNNLQAAANINEETLPGYRNPENFIVVSEAYPTATAQAADLVLPAAMWVEKEGAYGNAERRTQLWHQMVQAPGESKSDLWQLMEFSKRFTTDEVWPKELLDANPEYKGKSLFDVLYKNGQIDQFPLEDIAEGHANDESTEYGFYVQKGIFEEYAQFGRGKAHDLAPFEVYHETRGLRWPVVDGKETLWRYREGADPYVKEGAGFEFYGKPDGKAIIFALPFEPPAESPDEEYDLWLSTGRVLEHWHSGSMTQRVPEIHKSYPNAQVFMHPEDAKARGLRRGDAVKVVSRRGEMITRVETRGRNKPPQGLVFVPWFDASQLINKVTLDATDPLSKQTDFKKCAVKVVKA</sequence>
<comment type="similarity">
    <text evidence="1 15">Belongs to the prokaryotic molybdopterin-containing oxidoreductase family. NasA/NapA/NarB subfamily.</text>
</comment>
<gene>
    <name evidence="15" type="primary">napA</name>
    <name evidence="18" type="ORF">C9I98_05870</name>
</gene>
<dbReference type="HAMAP" id="MF_01630">
    <property type="entry name" value="Nitrate_reduct_NapA"/>
    <property type="match status" value="1"/>
</dbReference>
<feature type="binding site" evidence="15">
    <location>
        <position position="378"/>
    </location>
    <ligand>
        <name>Mo-bis(molybdopterin guanine dinucleotide)</name>
        <dbReference type="ChEBI" id="CHEBI:60539"/>
    </ligand>
</feature>
<dbReference type="GO" id="GO:0009325">
    <property type="term" value="C:nitrate reductase complex"/>
    <property type="evidence" value="ECO:0007669"/>
    <property type="project" value="TreeGrafter"/>
</dbReference>
<dbReference type="EMBL" id="PYMA01000002">
    <property type="protein sequence ID" value="PSW21457.1"/>
    <property type="molecule type" value="Genomic_DNA"/>
</dbReference>
<dbReference type="Pfam" id="PF01568">
    <property type="entry name" value="Molydop_binding"/>
    <property type="match status" value="1"/>
</dbReference>
<evidence type="ECO:0000259" key="17">
    <source>
        <dbReference type="PROSITE" id="PS51669"/>
    </source>
</evidence>
<evidence type="ECO:0000313" key="19">
    <source>
        <dbReference type="Proteomes" id="UP000241771"/>
    </source>
</evidence>
<comment type="caution">
    <text evidence="18">The sequence shown here is derived from an EMBL/GenBank/DDBJ whole genome shotgun (WGS) entry which is preliminary data.</text>
</comment>
<evidence type="ECO:0000256" key="13">
    <source>
        <dbReference type="ARBA" id="ARBA00052176"/>
    </source>
</evidence>
<dbReference type="InterPro" id="IPR019546">
    <property type="entry name" value="TAT_signal_bac_arc"/>
</dbReference>
<evidence type="ECO:0000256" key="2">
    <source>
        <dbReference type="ARBA" id="ARBA00022448"/>
    </source>
</evidence>
<keyword evidence="9 15" id="KW-0560">Oxidoreductase</keyword>
<dbReference type="FunFam" id="2.40.40.20:FF:000005">
    <property type="entry name" value="Periplasmic nitrate reductase"/>
    <property type="match status" value="1"/>
</dbReference>
<feature type="binding site" evidence="15">
    <location>
        <position position="83"/>
    </location>
    <ligand>
        <name>[4Fe-4S] cluster</name>
        <dbReference type="ChEBI" id="CHEBI:49883"/>
    </ligand>
</feature>
<dbReference type="SMART" id="SM00926">
    <property type="entry name" value="Molybdop_Fe4S4"/>
    <property type="match status" value="1"/>
</dbReference>
<feature type="binding site" evidence="15">
    <location>
        <position position="85"/>
    </location>
    <ligand>
        <name>Mo-bis(molybdopterin guanine dinucleotide)</name>
        <dbReference type="ChEBI" id="CHEBI:60539"/>
    </ligand>
</feature>
<dbReference type="NCBIfam" id="TIGR01409">
    <property type="entry name" value="TAT_signal_seq"/>
    <property type="match status" value="1"/>
</dbReference>
<keyword evidence="3 15" id="KW-0004">4Fe-4S</keyword>
<evidence type="ECO:0000256" key="14">
    <source>
        <dbReference type="ARBA" id="ARBA00055000"/>
    </source>
</evidence>
<evidence type="ECO:0000256" key="1">
    <source>
        <dbReference type="ARBA" id="ARBA00008747"/>
    </source>
</evidence>
<dbReference type="PANTHER" id="PTHR43105:SF11">
    <property type="entry name" value="PERIPLASMIC NITRATE REDUCTASE"/>
    <property type="match status" value="1"/>
</dbReference>
<reference evidence="18 19" key="1">
    <citation type="submission" date="2018-01" db="EMBL/GenBank/DDBJ databases">
        <title>Whole genome sequencing of Histamine producing bacteria.</title>
        <authorList>
            <person name="Butler K."/>
        </authorList>
    </citation>
    <scope>NUCLEOTIDE SEQUENCE [LARGE SCALE GENOMIC DNA]</scope>
    <source>
        <strain evidence="18 19">DSM 100436</strain>
    </source>
</reference>
<accession>A0A2T3NYV5</accession>
<keyword evidence="19" id="KW-1185">Reference proteome</keyword>
<dbReference type="GO" id="GO:0051539">
    <property type="term" value="F:4 iron, 4 sulfur cluster binding"/>
    <property type="evidence" value="ECO:0007669"/>
    <property type="project" value="UniProtKB-KW"/>
</dbReference>
<dbReference type="InterPro" id="IPR006657">
    <property type="entry name" value="MoPterin_dinucl-bd_dom"/>
</dbReference>
<feature type="binding site" evidence="15">
    <location>
        <position position="533"/>
    </location>
    <ligand>
        <name>Mo-bis(molybdopterin guanine dinucleotide)</name>
        <dbReference type="ChEBI" id="CHEBI:60539"/>
    </ligand>
</feature>
<evidence type="ECO:0000256" key="3">
    <source>
        <dbReference type="ARBA" id="ARBA00022485"/>
    </source>
</evidence>
<dbReference type="PANTHER" id="PTHR43105">
    <property type="entry name" value="RESPIRATORY NITRATE REDUCTASE"/>
    <property type="match status" value="1"/>
</dbReference>
<dbReference type="GO" id="GO:0006777">
    <property type="term" value="P:Mo-molybdopterin cofactor biosynthetic process"/>
    <property type="evidence" value="ECO:0007669"/>
    <property type="project" value="UniProtKB-UniRule"/>
</dbReference>
<protein>
    <recommendedName>
        <fullName evidence="15">Periplasmic nitrate reductase</fullName>
        <ecNumber evidence="15">1.9.6.1</ecNumber>
    </recommendedName>
</protein>
<dbReference type="NCBIfam" id="NF010055">
    <property type="entry name" value="PRK13532.1"/>
    <property type="match status" value="1"/>
</dbReference>
<dbReference type="GO" id="GO:0050140">
    <property type="term" value="F:nitrate reductase (cytochrome) activity"/>
    <property type="evidence" value="ECO:0007669"/>
    <property type="project" value="UniProtKB-EC"/>
</dbReference>
<dbReference type="EC" id="1.9.6.1" evidence="15"/>
<feature type="binding site" evidence="15">
    <location>
        <position position="821"/>
    </location>
    <ligand>
        <name>Mo-bis(molybdopterin guanine dinucleotide)</name>
        <dbReference type="ChEBI" id="CHEBI:60539"/>
    </ligand>
</feature>
<evidence type="ECO:0000256" key="6">
    <source>
        <dbReference type="ARBA" id="ARBA00022729"/>
    </source>
</evidence>
<feature type="binding site" evidence="15">
    <location>
        <position position="55"/>
    </location>
    <ligand>
        <name>[4Fe-4S] cluster</name>
        <dbReference type="ChEBI" id="CHEBI:49883"/>
    </ligand>
</feature>
<dbReference type="InterPro" id="IPR006656">
    <property type="entry name" value="Mopterin_OxRdtase"/>
</dbReference>
<feature type="binding site" evidence="15">
    <location>
        <begin position="720"/>
        <end position="729"/>
    </location>
    <ligand>
        <name>Mo-bis(molybdopterin guanine dinucleotide)</name>
        <dbReference type="ChEBI" id="CHEBI:60539"/>
    </ligand>
</feature>
<comment type="PTM">
    <text evidence="15">Predicted to be exported by the Tat system. The position of the signal peptide cleavage has not been experimentally proven.</text>
</comment>
<name>A0A2T3NYV5_9GAMM</name>
<dbReference type="InterPro" id="IPR006963">
    <property type="entry name" value="Mopterin_OxRdtase_4Fe-4S_dom"/>
</dbReference>
<dbReference type="PROSITE" id="PS51318">
    <property type="entry name" value="TAT"/>
    <property type="match status" value="1"/>
</dbReference>
<evidence type="ECO:0000256" key="7">
    <source>
        <dbReference type="ARBA" id="ARBA00022764"/>
    </source>
</evidence>
<feature type="binding site" evidence="15">
    <location>
        <begin position="510"/>
        <end position="511"/>
    </location>
    <ligand>
        <name>Mo-bis(molybdopterin guanine dinucleotide)</name>
        <dbReference type="ChEBI" id="CHEBI:60539"/>
    </ligand>
</feature>
<comment type="subunit">
    <text evidence="15">Component of the periplasmic nitrate reductase NapAB complex composed of NapA and NapB.</text>
</comment>
<evidence type="ECO:0000313" key="18">
    <source>
        <dbReference type="EMBL" id="PSW21457.1"/>
    </source>
</evidence>
<keyword evidence="11 15" id="KW-0411">Iron-sulfur</keyword>
<keyword evidence="7 15" id="KW-0574">Periplasm</keyword>
<dbReference type="InterPro" id="IPR027467">
    <property type="entry name" value="MopterinOxRdtase_cofactor_BS"/>
</dbReference>
<dbReference type="InterPro" id="IPR009010">
    <property type="entry name" value="Asp_de-COase-like_dom_sf"/>
</dbReference>
<feature type="domain" description="4Fe-4S Mo/W bis-MGD-type" evidence="17">
    <location>
        <begin position="41"/>
        <end position="97"/>
    </location>
</feature>
<organism evidence="18 19">
    <name type="scientific">Photobacterium sanctipauli</name>
    <dbReference type="NCBI Taxonomy" id="1342794"/>
    <lineage>
        <taxon>Bacteria</taxon>
        <taxon>Pseudomonadati</taxon>
        <taxon>Pseudomonadota</taxon>
        <taxon>Gammaproteobacteria</taxon>
        <taxon>Vibrionales</taxon>
        <taxon>Vibrionaceae</taxon>
        <taxon>Photobacterium</taxon>
    </lineage>
</organism>
<dbReference type="InterPro" id="IPR006311">
    <property type="entry name" value="TAT_signal"/>
</dbReference>
<comment type="cofactor">
    <cofactor evidence="15">
        <name>[4Fe-4S] cluster</name>
        <dbReference type="ChEBI" id="CHEBI:49883"/>
    </cofactor>
    <text evidence="15">Binds 1 [4Fe-4S] cluster.</text>
</comment>
<feature type="binding site" evidence="15">
    <location>
        <position position="181"/>
    </location>
    <ligand>
        <name>Mo-bis(molybdopterin guanine dinucleotide)</name>
        <dbReference type="ChEBI" id="CHEBI:60539"/>
    </ligand>
</feature>
<dbReference type="InterPro" id="IPR041957">
    <property type="entry name" value="CT_Nitrate-R-NapA-like"/>
</dbReference>
<dbReference type="PROSITE" id="PS00551">
    <property type="entry name" value="MOLYBDOPTERIN_PROK_1"/>
    <property type="match status" value="1"/>
</dbReference>
<feature type="binding site" evidence="15">
    <location>
        <position position="796"/>
    </location>
    <ligand>
        <name>substrate</name>
    </ligand>
</feature>
<dbReference type="GO" id="GO:0005506">
    <property type="term" value="F:iron ion binding"/>
    <property type="evidence" value="ECO:0007669"/>
    <property type="project" value="UniProtKB-UniRule"/>
</dbReference>
<evidence type="ECO:0000256" key="10">
    <source>
        <dbReference type="ARBA" id="ARBA00023004"/>
    </source>
</evidence>
<proteinExistence type="inferred from homology"/>
<keyword evidence="5 15" id="KW-0479">Metal-binding</keyword>
<feature type="binding site" evidence="15">
    <location>
        <position position="48"/>
    </location>
    <ligand>
        <name>[4Fe-4S] cluster</name>
        <dbReference type="ChEBI" id="CHEBI:49883"/>
    </ligand>
</feature>
<dbReference type="GO" id="GO:0045333">
    <property type="term" value="P:cellular respiration"/>
    <property type="evidence" value="ECO:0007669"/>
    <property type="project" value="UniProtKB-ARBA"/>
</dbReference>
<comment type="function">
    <text evidence="14 15">Catalytic subunit of the periplasmic nitrate reductase complex NapAB. Receives electrons from NapB and catalyzes the reduction of nitrate to nitrite.</text>
</comment>
<dbReference type="Pfam" id="PF00384">
    <property type="entry name" value="Molybdopterin"/>
    <property type="match status" value="1"/>
</dbReference>
<keyword evidence="8 15" id="KW-0249">Electron transport</keyword>
<dbReference type="Gene3D" id="3.30.200.210">
    <property type="match status" value="1"/>
</dbReference>
<dbReference type="NCBIfam" id="TIGR01706">
    <property type="entry name" value="NAPA"/>
    <property type="match status" value="1"/>
</dbReference>
<feature type="binding site" evidence="15">
    <location>
        <position position="51"/>
    </location>
    <ligand>
        <name>[4Fe-4S] cluster</name>
        <dbReference type="ChEBI" id="CHEBI:49883"/>
    </ligand>
</feature>
<evidence type="ECO:0000256" key="15">
    <source>
        <dbReference type="HAMAP-Rule" id="MF_01630"/>
    </source>
</evidence>
<comment type="cofactor">
    <cofactor evidence="15">
        <name>Mo-bis(molybdopterin guanine dinucleotide)</name>
        <dbReference type="ChEBI" id="CHEBI:60539"/>
    </cofactor>
    <text evidence="15">Binds 1 molybdenum-bis(molybdopterin guanine dinucleotide) (Mo-bis-MGD) cofactor per subunit.</text>
</comment>
<keyword evidence="10 15" id="KW-0408">Iron</keyword>
<dbReference type="Pfam" id="PF04879">
    <property type="entry name" value="Molybdop_Fe4S4"/>
    <property type="match status" value="1"/>
</dbReference>
<evidence type="ECO:0000256" key="11">
    <source>
        <dbReference type="ARBA" id="ARBA00023014"/>
    </source>
</evidence>
<dbReference type="Gene3D" id="2.40.40.20">
    <property type="match status" value="1"/>
</dbReference>
<dbReference type="RefSeq" id="WP_107271700.1">
    <property type="nucleotide sequence ID" value="NZ_PYMA01000002.1"/>
</dbReference>
<comment type="catalytic activity">
    <reaction evidence="13 15">
        <text>2 Fe(II)-[cytochrome] + nitrate + 2 H(+) = 2 Fe(III)-[cytochrome] + nitrite + H2O</text>
        <dbReference type="Rhea" id="RHEA:12909"/>
        <dbReference type="Rhea" id="RHEA-COMP:11777"/>
        <dbReference type="Rhea" id="RHEA-COMP:11778"/>
        <dbReference type="ChEBI" id="CHEBI:15377"/>
        <dbReference type="ChEBI" id="CHEBI:15378"/>
        <dbReference type="ChEBI" id="CHEBI:16301"/>
        <dbReference type="ChEBI" id="CHEBI:17632"/>
        <dbReference type="ChEBI" id="CHEBI:29033"/>
        <dbReference type="ChEBI" id="CHEBI:29034"/>
        <dbReference type="EC" id="1.9.6.1"/>
    </reaction>
</comment>
<feature type="signal peptide" evidence="16">
    <location>
        <begin position="1"/>
        <end position="29"/>
    </location>
</feature>
<evidence type="ECO:0000256" key="4">
    <source>
        <dbReference type="ARBA" id="ARBA00022505"/>
    </source>
</evidence>
<feature type="binding site" evidence="15">
    <location>
        <position position="177"/>
    </location>
    <ligand>
        <name>Mo-bis(molybdopterin guanine dinucleotide)</name>
        <dbReference type="ChEBI" id="CHEBI:60539"/>
    </ligand>
</feature>
<dbReference type="GO" id="GO:0042128">
    <property type="term" value="P:nitrate assimilation"/>
    <property type="evidence" value="ECO:0007669"/>
    <property type="project" value="UniProtKB-UniRule"/>
</dbReference>
<dbReference type="PROSITE" id="PS51669">
    <property type="entry name" value="4FE4S_MOW_BIS_MGD"/>
    <property type="match status" value="1"/>
</dbReference>
<feature type="binding site" evidence="15">
    <location>
        <position position="152"/>
    </location>
    <ligand>
        <name>Mo-bis(molybdopterin guanine dinucleotide)</name>
        <dbReference type="ChEBI" id="CHEBI:60539"/>
    </ligand>
</feature>
<dbReference type="CDD" id="cd02791">
    <property type="entry name" value="MopB_CT_Nitrate-R-NapA-like"/>
    <property type="match status" value="1"/>
</dbReference>
<feature type="binding site" evidence="15">
    <location>
        <position position="484"/>
    </location>
    <ligand>
        <name>Mo-bis(molybdopterin guanine dinucleotide)</name>
        <dbReference type="ChEBI" id="CHEBI:60539"/>
    </ligand>
</feature>
<evidence type="ECO:0000256" key="5">
    <source>
        <dbReference type="ARBA" id="ARBA00022723"/>
    </source>
</evidence>
<dbReference type="GO" id="GO:0030151">
    <property type="term" value="F:molybdenum ion binding"/>
    <property type="evidence" value="ECO:0007669"/>
    <property type="project" value="InterPro"/>
</dbReference>
<keyword evidence="12 15" id="KW-0534">Nitrate assimilation</keyword>
<evidence type="ECO:0000256" key="16">
    <source>
        <dbReference type="SAM" id="SignalP"/>
    </source>
</evidence>
<dbReference type="GO" id="GO:0043546">
    <property type="term" value="F:molybdopterin cofactor binding"/>
    <property type="evidence" value="ECO:0007669"/>
    <property type="project" value="InterPro"/>
</dbReference>
<dbReference type="GO" id="GO:0016020">
    <property type="term" value="C:membrane"/>
    <property type="evidence" value="ECO:0007669"/>
    <property type="project" value="TreeGrafter"/>
</dbReference>
<evidence type="ECO:0000256" key="8">
    <source>
        <dbReference type="ARBA" id="ARBA00022982"/>
    </source>
</evidence>
<dbReference type="Gene3D" id="3.40.50.740">
    <property type="match status" value="1"/>
</dbReference>
<feature type="binding site" evidence="15">
    <location>
        <position position="374"/>
    </location>
    <ligand>
        <name>Mo-bis(molybdopterin guanine dinucleotide)</name>
        <dbReference type="ChEBI" id="CHEBI:60539"/>
    </ligand>
</feature>
<feature type="binding site" evidence="15">
    <location>
        <begin position="264"/>
        <end position="266"/>
    </location>
    <ligand>
        <name>Mo-bis(molybdopterin guanine dinucleotide)</name>
        <dbReference type="ChEBI" id="CHEBI:60539"/>
    </ligand>
</feature>
<feature type="binding site" evidence="15">
    <location>
        <begin position="214"/>
        <end position="221"/>
    </location>
    <ligand>
        <name>Mo-bis(molybdopterin guanine dinucleotide)</name>
        <dbReference type="ChEBI" id="CHEBI:60539"/>
    </ligand>
</feature>
<dbReference type="CDD" id="cd02754">
    <property type="entry name" value="MopB_Nitrate-R-NapA-like"/>
    <property type="match status" value="1"/>
</dbReference>
<feature type="binding site" evidence="15">
    <location>
        <position position="804"/>
    </location>
    <ligand>
        <name>Mo-bis(molybdopterin guanine dinucleotide)</name>
        <dbReference type="ChEBI" id="CHEBI:60539"/>
    </ligand>
</feature>
<keyword evidence="6 15" id="KW-0732">Signal</keyword>
<keyword evidence="4 15" id="KW-0500">Molybdenum</keyword>
<dbReference type="InterPro" id="IPR050123">
    <property type="entry name" value="Prok_molybdopt-oxidoreductase"/>
</dbReference>
<dbReference type="InterPro" id="IPR010051">
    <property type="entry name" value="Periplasm_NO3_reductase_lsu"/>
</dbReference>
<dbReference type="Proteomes" id="UP000241771">
    <property type="component" value="Unassembled WGS sequence"/>
</dbReference>
<dbReference type="SUPFAM" id="SSF53706">
    <property type="entry name" value="Formate dehydrogenase/DMSO reductase, domains 1-3"/>
    <property type="match status" value="1"/>
</dbReference>
<dbReference type="GO" id="GO:0009055">
    <property type="term" value="F:electron transfer activity"/>
    <property type="evidence" value="ECO:0007669"/>
    <property type="project" value="UniProtKB-UniRule"/>
</dbReference>
<feature type="binding site" evidence="15">
    <location>
        <position position="560"/>
    </location>
    <ligand>
        <name>Mo-bis(molybdopterin guanine dinucleotide)</name>
        <dbReference type="ChEBI" id="CHEBI:60539"/>
    </ligand>
</feature>